<gene>
    <name evidence="2" type="ORF">MBFIL_13940</name>
</gene>
<keyword evidence="1" id="KW-1133">Transmembrane helix</keyword>
<protein>
    <submittedName>
        <fullName evidence="2">Uncharacterized protein</fullName>
    </submittedName>
</protein>
<dbReference type="AlphaFoldDB" id="A0A166A537"/>
<keyword evidence="3" id="KW-1185">Reference proteome</keyword>
<sequence length="262" mass="29365">MGKKTFKTFLKKFTLLDILIIIAIIIAIVFAFIHLTANDDNVESFSFDSSTGNKFWEKYLGFYREGKIVNAQIGGYNASSGEHQEIKGRVLWADNNPRILLDVNGVPMLAGFYTTVRNADFYIEHITLESDSSKYANVTDISVRPMNITNVNDIIEGVPRGLNFTVDTSISVSGEENIAFQTLDNALYYNAGKRLSITYPNELVKKLSFIMAGPKELDIANSILGSFDGESGMITFRIYNASQKDIETIKQNYHVDRIVKLS</sequence>
<dbReference type="PATRIC" id="fig|55758.3.peg.1580"/>
<reference evidence="2 3" key="1">
    <citation type="submission" date="2016-04" db="EMBL/GenBank/DDBJ databases">
        <title>Genome sequence of Methanobrevibacter filiformis DSM 11501.</title>
        <authorList>
            <person name="Poehlein A."/>
            <person name="Seedorf H."/>
            <person name="Daniel R."/>
        </authorList>
    </citation>
    <scope>NUCLEOTIDE SEQUENCE [LARGE SCALE GENOMIC DNA]</scope>
    <source>
        <strain evidence="2 3">DSM 11501</strain>
    </source>
</reference>
<name>A0A166A537_9EURY</name>
<organism evidence="2 3">
    <name type="scientific">Methanobrevibacter filiformis</name>
    <dbReference type="NCBI Taxonomy" id="55758"/>
    <lineage>
        <taxon>Archaea</taxon>
        <taxon>Methanobacteriati</taxon>
        <taxon>Methanobacteriota</taxon>
        <taxon>Methanomada group</taxon>
        <taxon>Methanobacteria</taxon>
        <taxon>Methanobacteriales</taxon>
        <taxon>Methanobacteriaceae</taxon>
        <taxon>Methanobrevibacter</taxon>
    </lineage>
</organism>
<dbReference type="Proteomes" id="UP000077066">
    <property type="component" value="Unassembled WGS sequence"/>
</dbReference>
<dbReference type="STRING" id="55758.MBFIL_13940"/>
<keyword evidence="1" id="KW-0812">Transmembrane</keyword>
<proteinExistence type="predicted"/>
<dbReference type="RefSeq" id="WP_066973040.1">
    <property type="nucleotide sequence ID" value="NZ_LWMT01000245.1"/>
</dbReference>
<keyword evidence="1" id="KW-0472">Membrane</keyword>
<evidence type="ECO:0000313" key="3">
    <source>
        <dbReference type="Proteomes" id="UP000077066"/>
    </source>
</evidence>
<dbReference type="OrthoDB" id="75117at2157"/>
<accession>A0A166A537</accession>
<dbReference type="EMBL" id="LWMT01000245">
    <property type="protein sequence ID" value="KZX11581.1"/>
    <property type="molecule type" value="Genomic_DNA"/>
</dbReference>
<comment type="caution">
    <text evidence="2">The sequence shown here is derived from an EMBL/GenBank/DDBJ whole genome shotgun (WGS) entry which is preliminary data.</text>
</comment>
<evidence type="ECO:0000256" key="1">
    <source>
        <dbReference type="SAM" id="Phobius"/>
    </source>
</evidence>
<evidence type="ECO:0000313" key="2">
    <source>
        <dbReference type="EMBL" id="KZX11581.1"/>
    </source>
</evidence>
<feature type="transmembrane region" description="Helical" evidence="1">
    <location>
        <begin position="12"/>
        <end position="35"/>
    </location>
</feature>